<proteinExistence type="predicted"/>
<dbReference type="EMBL" id="QGKV02001507">
    <property type="protein sequence ID" value="KAF3532557.1"/>
    <property type="molecule type" value="Genomic_DNA"/>
</dbReference>
<comment type="caution">
    <text evidence="1">The sequence shown here is derived from an EMBL/GenBank/DDBJ whole genome shotgun (WGS) entry which is preliminary data.</text>
</comment>
<protein>
    <submittedName>
        <fullName evidence="1">Uncharacterized protein</fullName>
    </submittedName>
</protein>
<accession>A0ABQ7BIU6</accession>
<keyword evidence="2" id="KW-1185">Reference proteome</keyword>
<sequence>MRELECSFGSTRPFGELTGELDDLLDPTRPFGELNYLLDPTCPFGELDDLLDPTRPFGELDGAFGPTHPFGELDDRALLLFRFWDPFVQGLE</sequence>
<dbReference type="Proteomes" id="UP000266723">
    <property type="component" value="Unassembled WGS sequence"/>
</dbReference>
<reference evidence="1 2" key="1">
    <citation type="journal article" date="2020" name="BMC Genomics">
        <title>Intraspecific diversification of the crop wild relative Brassica cretica Lam. using demographic model selection.</title>
        <authorList>
            <person name="Kioukis A."/>
            <person name="Michalopoulou V.A."/>
            <person name="Briers L."/>
            <person name="Pirintsos S."/>
            <person name="Studholme D.J."/>
            <person name="Pavlidis P."/>
            <person name="Sarris P.F."/>
        </authorList>
    </citation>
    <scope>NUCLEOTIDE SEQUENCE [LARGE SCALE GENOMIC DNA]</scope>
    <source>
        <strain evidence="2">cv. PFS-1207/04</strain>
    </source>
</reference>
<organism evidence="1 2">
    <name type="scientific">Brassica cretica</name>
    <name type="common">Mustard</name>
    <dbReference type="NCBI Taxonomy" id="69181"/>
    <lineage>
        <taxon>Eukaryota</taxon>
        <taxon>Viridiplantae</taxon>
        <taxon>Streptophyta</taxon>
        <taxon>Embryophyta</taxon>
        <taxon>Tracheophyta</taxon>
        <taxon>Spermatophyta</taxon>
        <taxon>Magnoliopsida</taxon>
        <taxon>eudicotyledons</taxon>
        <taxon>Gunneridae</taxon>
        <taxon>Pentapetalae</taxon>
        <taxon>rosids</taxon>
        <taxon>malvids</taxon>
        <taxon>Brassicales</taxon>
        <taxon>Brassicaceae</taxon>
        <taxon>Brassiceae</taxon>
        <taxon>Brassica</taxon>
    </lineage>
</organism>
<evidence type="ECO:0000313" key="1">
    <source>
        <dbReference type="EMBL" id="KAF3532557.1"/>
    </source>
</evidence>
<name>A0ABQ7BIU6_BRACR</name>
<gene>
    <name evidence="1" type="ORF">DY000_02041409</name>
</gene>
<evidence type="ECO:0000313" key="2">
    <source>
        <dbReference type="Proteomes" id="UP000266723"/>
    </source>
</evidence>